<dbReference type="Proteomes" id="UP000019149">
    <property type="component" value="Unassembled WGS sequence"/>
</dbReference>
<dbReference type="KEGG" id="egl:EGR_05993"/>
<dbReference type="GeneID" id="36341708"/>
<evidence type="ECO:0000313" key="3">
    <source>
        <dbReference type="Proteomes" id="UP000019149"/>
    </source>
</evidence>
<feature type="region of interest" description="Disordered" evidence="1">
    <location>
        <begin position="71"/>
        <end position="120"/>
    </location>
</feature>
<feature type="region of interest" description="Disordered" evidence="1">
    <location>
        <begin position="162"/>
        <end position="181"/>
    </location>
</feature>
<dbReference type="EMBL" id="APAU02000049">
    <property type="protein sequence ID" value="EUB59130.1"/>
    <property type="molecule type" value="Genomic_DNA"/>
</dbReference>
<feature type="region of interest" description="Disordered" evidence="1">
    <location>
        <begin position="16"/>
        <end position="52"/>
    </location>
</feature>
<protein>
    <submittedName>
        <fullName evidence="2">Uncharacterized protein</fullName>
    </submittedName>
</protein>
<feature type="compositionally biased region" description="Basic residues" evidence="1">
    <location>
        <begin position="162"/>
        <end position="173"/>
    </location>
</feature>
<evidence type="ECO:0000256" key="1">
    <source>
        <dbReference type="SAM" id="MobiDB-lite"/>
    </source>
</evidence>
<reference evidence="2 3" key="1">
    <citation type="journal article" date="2013" name="Nat. Genet.">
        <title>The genome of the hydatid tapeworm Echinococcus granulosus.</title>
        <authorList>
            <person name="Zheng H."/>
            <person name="Zhang W."/>
            <person name="Zhang L."/>
            <person name="Zhang Z."/>
            <person name="Li J."/>
            <person name="Lu G."/>
            <person name="Zhu Y."/>
            <person name="Wang Y."/>
            <person name="Huang Y."/>
            <person name="Liu J."/>
            <person name="Kang H."/>
            <person name="Chen J."/>
            <person name="Wang L."/>
            <person name="Chen A."/>
            <person name="Yu S."/>
            <person name="Gao Z."/>
            <person name="Jin L."/>
            <person name="Gu W."/>
            <person name="Wang Z."/>
            <person name="Zhao L."/>
            <person name="Shi B."/>
            <person name="Wen H."/>
            <person name="Lin R."/>
            <person name="Jones M.K."/>
            <person name="Brejova B."/>
            <person name="Vinar T."/>
            <person name="Zhao G."/>
            <person name="McManus D.P."/>
            <person name="Chen Z."/>
            <person name="Zhou Y."/>
            <person name="Wang S."/>
        </authorList>
    </citation>
    <scope>NUCLEOTIDE SEQUENCE [LARGE SCALE GENOMIC DNA]</scope>
</reference>
<proteinExistence type="predicted"/>
<dbReference type="AlphaFoldDB" id="W6UCV7"/>
<gene>
    <name evidence="2" type="ORF">EGR_05993</name>
</gene>
<dbReference type="OMA" id="PYYHQER"/>
<dbReference type="RefSeq" id="XP_024350326.1">
    <property type="nucleotide sequence ID" value="XM_024495242.1"/>
</dbReference>
<feature type="compositionally biased region" description="Low complexity" evidence="1">
    <location>
        <begin position="104"/>
        <end position="120"/>
    </location>
</feature>
<organism evidence="2 3">
    <name type="scientific">Echinococcus granulosus</name>
    <name type="common">Hydatid tapeworm</name>
    <dbReference type="NCBI Taxonomy" id="6210"/>
    <lineage>
        <taxon>Eukaryota</taxon>
        <taxon>Metazoa</taxon>
        <taxon>Spiralia</taxon>
        <taxon>Lophotrochozoa</taxon>
        <taxon>Platyhelminthes</taxon>
        <taxon>Cestoda</taxon>
        <taxon>Eucestoda</taxon>
        <taxon>Cyclophyllidea</taxon>
        <taxon>Taeniidae</taxon>
        <taxon>Echinococcus</taxon>
        <taxon>Echinococcus granulosus group</taxon>
    </lineage>
</organism>
<accession>W6UCV7</accession>
<evidence type="ECO:0000313" key="2">
    <source>
        <dbReference type="EMBL" id="EUB59130.1"/>
    </source>
</evidence>
<feature type="compositionally biased region" description="Low complexity" evidence="1">
    <location>
        <begin position="33"/>
        <end position="49"/>
    </location>
</feature>
<dbReference type="CTD" id="36341708"/>
<name>W6UCV7_ECHGR</name>
<keyword evidence="3" id="KW-1185">Reference proteome</keyword>
<comment type="caution">
    <text evidence="2">The sequence shown here is derived from an EMBL/GenBank/DDBJ whole genome shotgun (WGS) entry which is preliminary data.</text>
</comment>
<sequence length="208" mass="23292">MSKRPTLNLLANLENQDLAFTPNATLDKRDAKSSLSHPRGRSSSSSSSSMKDGTLRTVFIDSSLMKARSQSLARYPPYYHQERQGSSHRGRSSRQTRFDDSSSSRDSSSTSSTGSSSSGTYDQDISLVRLIAINPRNGKSVAKEGRMFVFDSKKYKIEKLPGHSRKVRHHRQSHKSDNWSKNGTSYVTYRGGKSQPIYLIDLEPGEMH</sequence>
<dbReference type="OrthoDB" id="6273315at2759"/>